<dbReference type="InterPro" id="IPR025824">
    <property type="entry name" value="OB-fold_nuc-bd_dom"/>
</dbReference>
<comment type="subcellular location">
    <subcellularLocation>
        <location evidence="5 6">Cytoplasm</location>
    </subcellularLocation>
</comment>
<comment type="catalytic activity">
    <reaction evidence="5 6">
        <text>Exonucleolytic cleavage in either 5'- to 3'- or 3'- to 5'-direction to yield nucleoside 5'-phosphates.</text>
        <dbReference type="EC" id="3.1.11.6"/>
    </reaction>
</comment>
<accession>A0ABU5HGM7</accession>
<dbReference type="GO" id="GO:0008855">
    <property type="term" value="F:exodeoxyribonuclease VII activity"/>
    <property type="evidence" value="ECO:0007669"/>
    <property type="project" value="UniProtKB-EC"/>
</dbReference>
<keyword evidence="3 5" id="KW-0378">Hydrolase</keyword>
<dbReference type="Proteomes" id="UP001291309">
    <property type="component" value="Unassembled WGS sequence"/>
</dbReference>
<keyword evidence="4 5" id="KW-0269">Exonuclease</keyword>
<comment type="function">
    <text evidence="5">Bidirectionally degrades single-stranded DNA into large acid-insoluble oligonucleotides, which are then degraded further into small acid-soluble oligonucleotides.</text>
</comment>
<dbReference type="CDD" id="cd04489">
    <property type="entry name" value="ExoVII_LU_OBF"/>
    <property type="match status" value="1"/>
</dbReference>
<feature type="region of interest" description="Disordered" evidence="7">
    <location>
        <begin position="503"/>
        <end position="532"/>
    </location>
</feature>
<evidence type="ECO:0000256" key="1">
    <source>
        <dbReference type="ARBA" id="ARBA00022490"/>
    </source>
</evidence>
<keyword evidence="1 5" id="KW-0963">Cytoplasm</keyword>
<feature type="domain" description="OB-fold nucleic acid binding" evidence="9">
    <location>
        <begin position="100"/>
        <end position="209"/>
    </location>
</feature>
<evidence type="ECO:0000259" key="8">
    <source>
        <dbReference type="Pfam" id="PF02601"/>
    </source>
</evidence>
<dbReference type="Pfam" id="PF13742">
    <property type="entry name" value="tRNA_anti_2"/>
    <property type="match status" value="1"/>
</dbReference>
<dbReference type="Pfam" id="PF02601">
    <property type="entry name" value="Exonuc_VII_L"/>
    <property type="match status" value="1"/>
</dbReference>
<dbReference type="NCBIfam" id="TIGR00237">
    <property type="entry name" value="xseA"/>
    <property type="match status" value="1"/>
</dbReference>
<dbReference type="InterPro" id="IPR003753">
    <property type="entry name" value="Exonuc_VII_L"/>
</dbReference>
<comment type="similarity">
    <text evidence="5 6">Belongs to the XseA family.</text>
</comment>
<reference evidence="10 11" key="1">
    <citation type="submission" date="2023-12" db="EMBL/GenBank/DDBJ databases">
        <title>the genome sequence of Hyalangium sp. s54d21.</title>
        <authorList>
            <person name="Zhang X."/>
        </authorList>
    </citation>
    <scope>NUCLEOTIDE SEQUENCE [LARGE SCALE GENOMIC DNA]</scope>
    <source>
        <strain evidence="11">s54d21</strain>
    </source>
</reference>
<gene>
    <name evidence="5 10" type="primary">xseA</name>
    <name evidence="10" type="ORF">SYV04_39860</name>
</gene>
<evidence type="ECO:0000313" key="11">
    <source>
        <dbReference type="Proteomes" id="UP001291309"/>
    </source>
</evidence>
<protein>
    <recommendedName>
        <fullName evidence="5">Exodeoxyribonuclease 7 large subunit</fullName>
        <ecNumber evidence="5">3.1.11.6</ecNumber>
    </recommendedName>
    <alternativeName>
        <fullName evidence="5">Exodeoxyribonuclease VII large subunit</fullName>
        <shortName evidence="5">Exonuclease VII large subunit</shortName>
    </alternativeName>
</protein>
<dbReference type="PANTHER" id="PTHR30008">
    <property type="entry name" value="EXODEOXYRIBONUCLEASE 7 LARGE SUBUNIT"/>
    <property type="match status" value="1"/>
</dbReference>
<evidence type="ECO:0000313" key="10">
    <source>
        <dbReference type="EMBL" id="MDY7232610.1"/>
    </source>
</evidence>
<keyword evidence="2 5" id="KW-0540">Nuclease</keyword>
<evidence type="ECO:0000259" key="9">
    <source>
        <dbReference type="Pfam" id="PF13742"/>
    </source>
</evidence>
<evidence type="ECO:0000256" key="7">
    <source>
        <dbReference type="SAM" id="MobiDB-lite"/>
    </source>
</evidence>
<evidence type="ECO:0000256" key="5">
    <source>
        <dbReference type="HAMAP-Rule" id="MF_00378"/>
    </source>
</evidence>
<sequence>MSRRVTKDGLGALQISFPYDRRLVDIVKTLPTRQWNGIEKHWSVSEKNVVAVVDQLHAEGFDFCEDTQHLYRERGGELVFDTSEHVPGAPQKQVGATTDLTVSQLNVKVQGALQRAFPNSLWLVGEISGINKARHRSVVGFELVERDEWGKESSKLRAVLFGHTLRELEKRLAKAGNPFQLEDEIQIRVRGRVDLYVPWGSYQFVIEDLDLDYTLGEAARRQEELRRRLAAEGLLERNSALPITLLPLRVGLVTSLDSDAYHDVRRTLEESGIAFDVTVHGARVQGRQTEPSVLNALDWFRARAAEFDVLLVCRGGGSRTDLAWFDSEAIARAVATLPIPVVVGIGHERDMSLLDFVGRSAKTPTAAARLLVDRVLKSWEVIESRLQKILEHAREILDGTSSELEEQARHVPLAAKDLLEQKTRTLRDAARRLHLGAGRELSSASRRVDEIASRLGPYASRQLALESERIEARRRRLLLLDPRRVVERGYAILRTETGAVLKDPAQAPSGTSLTAELKRGTLRMRSEGPEKT</sequence>
<dbReference type="HAMAP" id="MF_00378">
    <property type="entry name" value="Exonuc_7_L"/>
    <property type="match status" value="1"/>
</dbReference>
<feature type="domain" description="Exonuclease VII large subunit C-terminal" evidence="8">
    <location>
        <begin position="234"/>
        <end position="524"/>
    </location>
</feature>
<evidence type="ECO:0000256" key="2">
    <source>
        <dbReference type="ARBA" id="ARBA00022722"/>
    </source>
</evidence>
<organism evidence="10 11">
    <name type="scientific">Hyalangium rubrum</name>
    <dbReference type="NCBI Taxonomy" id="3103134"/>
    <lineage>
        <taxon>Bacteria</taxon>
        <taxon>Pseudomonadati</taxon>
        <taxon>Myxococcota</taxon>
        <taxon>Myxococcia</taxon>
        <taxon>Myxococcales</taxon>
        <taxon>Cystobacterineae</taxon>
        <taxon>Archangiaceae</taxon>
        <taxon>Hyalangium</taxon>
    </lineage>
</organism>
<keyword evidence="11" id="KW-1185">Reference proteome</keyword>
<dbReference type="RefSeq" id="WP_321551322.1">
    <property type="nucleotide sequence ID" value="NZ_JAXIVS010000021.1"/>
</dbReference>
<dbReference type="PANTHER" id="PTHR30008:SF0">
    <property type="entry name" value="EXODEOXYRIBONUCLEASE 7 LARGE SUBUNIT"/>
    <property type="match status" value="1"/>
</dbReference>
<dbReference type="EMBL" id="JAXIVS010000021">
    <property type="protein sequence ID" value="MDY7232610.1"/>
    <property type="molecule type" value="Genomic_DNA"/>
</dbReference>
<evidence type="ECO:0000256" key="6">
    <source>
        <dbReference type="RuleBase" id="RU004355"/>
    </source>
</evidence>
<evidence type="ECO:0000256" key="3">
    <source>
        <dbReference type="ARBA" id="ARBA00022801"/>
    </source>
</evidence>
<name>A0ABU5HGM7_9BACT</name>
<comment type="subunit">
    <text evidence="5">Heterooligomer composed of large and small subunits.</text>
</comment>
<dbReference type="EC" id="3.1.11.6" evidence="5"/>
<dbReference type="InterPro" id="IPR020579">
    <property type="entry name" value="Exonuc_VII_lsu_C"/>
</dbReference>
<feature type="compositionally biased region" description="Basic and acidic residues" evidence="7">
    <location>
        <begin position="516"/>
        <end position="532"/>
    </location>
</feature>
<proteinExistence type="inferred from homology"/>
<evidence type="ECO:0000256" key="4">
    <source>
        <dbReference type="ARBA" id="ARBA00022839"/>
    </source>
</evidence>
<comment type="caution">
    <text evidence="10">The sequence shown here is derived from an EMBL/GenBank/DDBJ whole genome shotgun (WGS) entry which is preliminary data.</text>
</comment>